<dbReference type="Proteomes" id="UP000595140">
    <property type="component" value="Unassembled WGS sequence"/>
</dbReference>
<evidence type="ECO:0000256" key="1">
    <source>
        <dbReference type="ARBA" id="ARBA00004370"/>
    </source>
</evidence>
<evidence type="ECO:0000256" key="3">
    <source>
        <dbReference type="ARBA" id="ARBA00022692"/>
    </source>
</evidence>
<feature type="compositionally biased region" description="Basic and acidic residues" evidence="6">
    <location>
        <begin position="60"/>
        <end position="71"/>
    </location>
</feature>
<evidence type="ECO:0000256" key="7">
    <source>
        <dbReference type="SAM" id="Phobius"/>
    </source>
</evidence>
<dbReference type="Pfam" id="PF01679">
    <property type="entry name" value="Pmp3"/>
    <property type="match status" value="1"/>
</dbReference>
<accession>A0A484NMU3</accession>
<dbReference type="PANTHER" id="PTHR21659">
    <property type="entry name" value="HYDROPHOBIC PROTEIN RCI2 LOW TEMPERATURE AND SALT RESPONSIVE PROTEIN LTI6 -RELATED"/>
    <property type="match status" value="1"/>
</dbReference>
<comment type="subcellular location">
    <subcellularLocation>
        <location evidence="1">Membrane</location>
    </subcellularLocation>
</comment>
<dbReference type="PROSITE" id="PS01309">
    <property type="entry name" value="UPF0057"/>
    <property type="match status" value="1"/>
</dbReference>
<name>A0A484NMU3_9ASTE</name>
<proteinExistence type="inferred from homology"/>
<feature type="transmembrane region" description="Helical" evidence="7">
    <location>
        <begin position="32"/>
        <end position="55"/>
    </location>
</feature>
<protein>
    <recommendedName>
        <fullName evidence="10">Hydrophobic protein OSR8</fullName>
    </recommendedName>
</protein>
<sequence length="79" mass="8919">MERCEMFLEILVAILLPPLGVFFRHGCCSCELLICLILTLLGYVPGIVYAIYAIVVRHGGGHEQDDDGDHHQWRRPLNA</sequence>
<evidence type="ECO:0000256" key="5">
    <source>
        <dbReference type="ARBA" id="ARBA00023136"/>
    </source>
</evidence>
<keyword evidence="5 7" id="KW-0472">Membrane</keyword>
<feature type="transmembrane region" description="Helical" evidence="7">
    <location>
        <begin position="6"/>
        <end position="23"/>
    </location>
</feature>
<organism evidence="8 9">
    <name type="scientific">Cuscuta campestris</name>
    <dbReference type="NCBI Taxonomy" id="132261"/>
    <lineage>
        <taxon>Eukaryota</taxon>
        <taxon>Viridiplantae</taxon>
        <taxon>Streptophyta</taxon>
        <taxon>Embryophyta</taxon>
        <taxon>Tracheophyta</taxon>
        <taxon>Spermatophyta</taxon>
        <taxon>Magnoliopsida</taxon>
        <taxon>eudicotyledons</taxon>
        <taxon>Gunneridae</taxon>
        <taxon>Pentapetalae</taxon>
        <taxon>asterids</taxon>
        <taxon>lamiids</taxon>
        <taxon>Solanales</taxon>
        <taxon>Convolvulaceae</taxon>
        <taxon>Cuscuteae</taxon>
        <taxon>Cuscuta</taxon>
        <taxon>Cuscuta subgen. Grammica</taxon>
        <taxon>Cuscuta sect. Cleistogrammica</taxon>
    </lineage>
</organism>
<dbReference type="AlphaFoldDB" id="A0A484NMU3"/>
<keyword evidence="4 7" id="KW-1133">Transmembrane helix</keyword>
<gene>
    <name evidence="8" type="ORF">CCAM_LOCUS44361</name>
</gene>
<dbReference type="PANTHER" id="PTHR21659:SF121">
    <property type="entry name" value="LOW TEMPERATURE-INDUCED PROTEIN LT101.2-LIKE"/>
    <property type="match status" value="1"/>
</dbReference>
<dbReference type="InterPro" id="IPR000612">
    <property type="entry name" value="PMP3"/>
</dbReference>
<evidence type="ECO:0000256" key="4">
    <source>
        <dbReference type="ARBA" id="ARBA00022989"/>
    </source>
</evidence>
<keyword evidence="9" id="KW-1185">Reference proteome</keyword>
<evidence type="ECO:0000313" key="9">
    <source>
        <dbReference type="Proteomes" id="UP000595140"/>
    </source>
</evidence>
<dbReference type="EMBL" id="OOIL02006828">
    <property type="protein sequence ID" value="VFR02586.1"/>
    <property type="molecule type" value="Genomic_DNA"/>
</dbReference>
<keyword evidence="3 7" id="KW-0812">Transmembrane</keyword>
<evidence type="ECO:0008006" key="10">
    <source>
        <dbReference type="Google" id="ProtNLM"/>
    </source>
</evidence>
<evidence type="ECO:0000313" key="8">
    <source>
        <dbReference type="EMBL" id="VFR02586.1"/>
    </source>
</evidence>
<comment type="similarity">
    <text evidence="2">Belongs to the UPF0057 (PMP3) family.</text>
</comment>
<evidence type="ECO:0000256" key="6">
    <source>
        <dbReference type="SAM" id="MobiDB-lite"/>
    </source>
</evidence>
<dbReference type="GO" id="GO:0016020">
    <property type="term" value="C:membrane"/>
    <property type="evidence" value="ECO:0007669"/>
    <property type="project" value="UniProtKB-SubCell"/>
</dbReference>
<evidence type="ECO:0000256" key="2">
    <source>
        <dbReference type="ARBA" id="ARBA00009530"/>
    </source>
</evidence>
<reference evidence="8 9" key="1">
    <citation type="submission" date="2018-04" db="EMBL/GenBank/DDBJ databases">
        <authorList>
            <person name="Vogel A."/>
        </authorList>
    </citation>
    <scope>NUCLEOTIDE SEQUENCE [LARGE SCALE GENOMIC DNA]</scope>
</reference>
<feature type="region of interest" description="Disordered" evidence="6">
    <location>
        <begin position="60"/>
        <end position="79"/>
    </location>
</feature>